<gene>
    <name evidence="1" type="ORF">EZS27_014006</name>
</gene>
<dbReference type="EMBL" id="SNRY01000656">
    <property type="protein sequence ID" value="KAA6337952.1"/>
    <property type="molecule type" value="Genomic_DNA"/>
</dbReference>
<comment type="caution">
    <text evidence="1">The sequence shown here is derived from an EMBL/GenBank/DDBJ whole genome shotgun (WGS) entry which is preliminary data.</text>
</comment>
<sequence length="38" mass="4754">MENNKSILKQNPFEITFETKCYEKDWEYLLKNKNMRLN</sequence>
<evidence type="ECO:0000313" key="1">
    <source>
        <dbReference type="EMBL" id="KAA6337952.1"/>
    </source>
</evidence>
<accession>A0A5J4RWX0</accession>
<organism evidence="1">
    <name type="scientific">termite gut metagenome</name>
    <dbReference type="NCBI Taxonomy" id="433724"/>
    <lineage>
        <taxon>unclassified sequences</taxon>
        <taxon>metagenomes</taxon>
        <taxon>organismal metagenomes</taxon>
    </lineage>
</organism>
<dbReference type="AlphaFoldDB" id="A0A5J4RWX0"/>
<reference evidence="1" key="1">
    <citation type="submission" date="2019-03" db="EMBL/GenBank/DDBJ databases">
        <title>Single cell metagenomics reveals metabolic interactions within the superorganism composed of flagellate Streblomastix strix and complex community of Bacteroidetes bacteria on its surface.</title>
        <authorList>
            <person name="Treitli S.C."/>
            <person name="Kolisko M."/>
            <person name="Husnik F."/>
            <person name="Keeling P."/>
            <person name="Hampl V."/>
        </authorList>
    </citation>
    <scope>NUCLEOTIDE SEQUENCE</scope>
    <source>
        <strain evidence="1">STM</strain>
    </source>
</reference>
<proteinExistence type="predicted"/>
<protein>
    <submittedName>
        <fullName evidence="1">Uncharacterized protein</fullName>
    </submittedName>
</protein>
<name>A0A5J4RWX0_9ZZZZ</name>